<dbReference type="RefSeq" id="WP_151888957.1">
    <property type="nucleotide sequence ID" value="NZ_VNIK02000001.1"/>
</dbReference>
<evidence type="ECO:0000313" key="1">
    <source>
        <dbReference type="EMBL" id="KAB5491811.1"/>
    </source>
</evidence>
<accession>A0A5N5ITB9</accession>
<dbReference type="PROSITE" id="PS51257">
    <property type="entry name" value="PROKAR_LIPOPROTEIN"/>
    <property type="match status" value="1"/>
</dbReference>
<name>A0A5N5ITB9_9FLAO</name>
<protein>
    <recommendedName>
        <fullName evidence="3">Lipoprotein</fullName>
    </recommendedName>
</protein>
<evidence type="ECO:0000313" key="2">
    <source>
        <dbReference type="Proteomes" id="UP000319204"/>
    </source>
</evidence>
<reference evidence="1" key="1">
    <citation type="submission" date="2019-10" db="EMBL/GenBank/DDBJ databases">
        <title>Muricauda hadale sp. nov., a piezophilic bacterium isolated from hadopelagic water of the Mariana Trench.</title>
        <authorList>
            <person name="Wei Y."/>
        </authorList>
    </citation>
    <scope>NUCLEOTIDE SEQUENCE [LARGE SCALE GENOMIC DNA]</scope>
    <source>
        <strain evidence="1">MT-229</strain>
    </source>
</reference>
<sequence>MIFKYSLFTIFILGSVIIGCENMAPDKTNTAITGEDVLATLDSLSYRLSANGKAPIASEEVIQINEDMRRTVESIRTPHLLTEMAEIYAHQKHAFTFTLSEDQKIGVFSWHTKMDATGNRIKNIALYDTGNAIEPTSLYDTPITYKKIHQVKSHKGEDLYILHGHLNSGDSHYFRLNAYTLRNGYMEEAPIFPNSESSLSIAQISNSPELSDSLGFRVEMNGIRILLPEIQNVPVIGRSLAFNGKNYSPEPKRN</sequence>
<evidence type="ECO:0008006" key="3">
    <source>
        <dbReference type="Google" id="ProtNLM"/>
    </source>
</evidence>
<organism evidence="1 2">
    <name type="scientific">Flagellimonas hadalis</name>
    <dbReference type="NCBI Taxonomy" id="2597517"/>
    <lineage>
        <taxon>Bacteria</taxon>
        <taxon>Pseudomonadati</taxon>
        <taxon>Bacteroidota</taxon>
        <taxon>Flavobacteriia</taxon>
        <taxon>Flavobacteriales</taxon>
        <taxon>Flavobacteriaceae</taxon>
        <taxon>Flagellimonas</taxon>
    </lineage>
</organism>
<comment type="caution">
    <text evidence="1">The sequence shown here is derived from an EMBL/GenBank/DDBJ whole genome shotgun (WGS) entry which is preliminary data.</text>
</comment>
<dbReference type="Proteomes" id="UP000319204">
    <property type="component" value="Unassembled WGS sequence"/>
</dbReference>
<dbReference type="EMBL" id="VNIK02000001">
    <property type="protein sequence ID" value="KAB5491811.1"/>
    <property type="molecule type" value="Genomic_DNA"/>
</dbReference>
<dbReference type="OrthoDB" id="1454457at2"/>
<dbReference type="AlphaFoldDB" id="A0A5N5ITB9"/>
<gene>
    <name evidence="1" type="ORF">FOT42_002335</name>
</gene>
<keyword evidence="2" id="KW-1185">Reference proteome</keyword>
<proteinExistence type="predicted"/>